<feature type="binding site" evidence="8">
    <location>
        <position position="200"/>
    </location>
    <ligand>
        <name>substrate</name>
    </ligand>
</feature>
<evidence type="ECO:0000256" key="1">
    <source>
        <dbReference type="ARBA" id="ARBA00004701"/>
    </source>
</evidence>
<dbReference type="InterPro" id="IPR036220">
    <property type="entry name" value="UDP-Glc/GDP-Man_DH_C_sf"/>
</dbReference>
<protein>
    <recommendedName>
        <fullName evidence="3 7">UDP-glucose 6-dehydrogenase</fullName>
        <ecNumber evidence="3 7">1.1.1.22</ecNumber>
    </recommendedName>
</protein>
<evidence type="ECO:0000256" key="4">
    <source>
        <dbReference type="ARBA" id="ARBA00023002"/>
    </source>
</evidence>
<evidence type="ECO:0000259" key="10">
    <source>
        <dbReference type="SMART" id="SM00984"/>
    </source>
</evidence>
<accession>A0A1G1VCK1</accession>
<dbReference type="Gene3D" id="3.40.50.720">
    <property type="entry name" value="NAD(P)-binding Rossmann-like Domain"/>
    <property type="match status" value="2"/>
</dbReference>
<name>A0A1G1VCK1_9BACT</name>
<evidence type="ECO:0000256" key="2">
    <source>
        <dbReference type="ARBA" id="ARBA00006601"/>
    </source>
</evidence>
<evidence type="ECO:0000256" key="7">
    <source>
        <dbReference type="PIRNR" id="PIRNR000124"/>
    </source>
</evidence>
<dbReference type="SMART" id="SM00984">
    <property type="entry name" value="UDPG_MGDP_dh_C"/>
    <property type="match status" value="1"/>
</dbReference>
<dbReference type="SUPFAM" id="SSF48179">
    <property type="entry name" value="6-phosphogluconate dehydrogenase C-terminal domain-like"/>
    <property type="match status" value="1"/>
</dbReference>
<dbReference type="InterPro" id="IPR008927">
    <property type="entry name" value="6-PGluconate_DH-like_C_sf"/>
</dbReference>
<evidence type="ECO:0000256" key="5">
    <source>
        <dbReference type="ARBA" id="ARBA00023027"/>
    </source>
</evidence>
<keyword evidence="5 7" id="KW-0520">NAD</keyword>
<proteinExistence type="inferred from homology"/>
<keyword evidence="4 7" id="KW-0560">Oxidoreductase</keyword>
<dbReference type="NCBIfam" id="TIGR03026">
    <property type="entry name" value="NDP-sugDHase"/>
    <property type="match status" value="1"/>
</dbReference>
<dbReference type="Proteomes" id="UP000178272">
    <property type="component" value="Unassembled WGS sequence"/>
</dbReference>
<dbReference type="PIRSF" id="PIRSF000124">
    <property type="entry name" value="UDPglc_GDPman_dh"/>
    <property type="match status" value="1"/>
</dbReference>
<dbReference type="PANTHER" id="PTHR43750:SF3">
    <property type="entry name" value="UDP-GLUCOSE 6-DEHYDROGENASE TUAD"/>
    <property type="match status" value="1"/>
</dbReference>
<dbReference type="STRING" id="1797517.A3F61_00855"/>
<evidence type="ECO:0000256" key="8">
    <source>
        <dbReference type="PIRSR" id="PIRSR500134-2"/>
    </source>
</evidence>
<dbReference type="PANTHER" id="PTHR43750">
    <property type="entry name" value="UDP-GLUCOSE 6-DEHYDROGENASE TUAD"/>
    <property type="match status" value="1"/>
</dbReference>
<feature type="binding site" evidence="9">
    <location>
        <position position="86"/>
    </location>
    <ligand>
        <name>NAD(+)</name>
        <dbReference type="ChEBI" id="CHEBI:57540"/>
    </ligand>
</feature>
<dbReference type="EMBL" id="MHCA01000004">
    <property type="protein sequence ID" value="OGY12952.1"/>
    <property type="molecule type" value="Genomic_DNA"/>
</dbReference>
<dbReference type="AlphaFoldDB" id="A0A1G1VCK1"/>
<dbReference type="EC" id="1.1.1.22" evidence="3 7"/>
<evidence type="ECO:0000256" key="6">
    <source>
        <dbReference type="ARBA" id="ARBA00047473"/>
    </source>
</evidence>
<dbReference type="GO" id="GO:0006065">
    <property type="term" value="P:UDP-glucuronate biosynthetic process"/>
    <property type="evidence" value="ECO:0007669"/>
    <property type="project" value="UniProtKB-UniPathway"/>
</dbReference>
<dbReference type="InterPro" id="IPR036291">
    <property type="entry name" value="NAD(P)-bd_dom_sf"/>
</dbReference>
<evidence type="ECO:0000313" key="11">
    <source>
        <dbReference type="EMBL" id="OGY12952.1"/>
    </source>
</evidence>
<dbReference type="InterPro" id="IPR017476">
    <property type="entry name" value="UDP-Glc/GDP-Man"/>
</dbReference>
<dbReference type="PIRSF" id="PIRSF500134">
    <property type="entry name" value="UDPglc_DH_bac"/>
    <property type="match status" value="1"/>
</dbReference>
<dbReference type="InterPro" id="IPR001732">
    <property type="entry name" value="UDP-Glc/GDP-Man_DH_N"/>
</dbReference>
<evidence type="ECO:0000256" key="3">
    <source>
        <dbReference type="ARBA" id="ARBA00012954"/>
    </source>
</evidence>
<dbReference type="Gene3D" id="1.20.5.100">
    <property type="entry name" value="Cytochrome c1, transmembrane anchor, C-terminal"/>
    <property type="match status" value="1"/>
</dbReference>
<comment type="catalytic activity">
    <reaction evidence="6 7">
        <text>UDP-alpha-D-glucose + 2 NAD(+) + H2O = UDP-alpha-D-glucuronate + 2 NADH + 3 H(+)</text>
        <dbReference type="Rhea" id="RHEA:23596"/>
        <dbReference type="ChEBI" id="CHEBI:15377"/>
        <dbReference type="ChEBI" id="CHEBI:15378"/>
        <dbReference type="ChEBI" id="CHEBI:57540"/>
        <dbReference type="ChEBI" id="CHEBI:57945"/>
        <dbReference type="ChEBI" id="CHEBI:58052"/>
        <dbReference type="ChEBI" id="CHEBI:58885"/>
        <dbReference type="EC" id="1.1.1.22"/>
    </reaction>
</comment>
<comment type="similarity">
    <text evidence="2 7">Belongs to the UDP-glucose/GDP-mannose dehydrogenase family.</text>
</comment>
<dbReference type="Pfam" id="PF03720">
    <property type="entry name" value="UDPG_MGDP_dh_C"/>
    <property type="match status" value="1"/>
</dbReference>
<dbReference type="SUPFAM" id="SSF52413">
    <property type="entry name" value="UDP-glucose/GDP-mannose dehydrogenase C-terminal domain"/>
    <property type="match status" value="1"/>
</dbReference>
<dbReference type="InterPro" id="IPR014026">
    <property type="entry name" value="UDP-Glc/GDP-Man_DH_dimer"/>
</dbReference>
<dbReference type="GO" id="GO:0003979">
    <property type="term" value="F:UDP-glucose 6-dehydrogenase activity"/>
    <property type="evidence" value="ECO:0007669"/>
    <property type="project" value="UniProtKB-EC"/>
</dbReference>
<feature type="binding site" evidence="8">
    <location>
        <position position="317"/>
    </location>
    <ligand>
        <name>substrate</name>
    </ligand>
</feature>
<sequence>MIKIGVLGLWHLGCIYSACLAKQGFEVCAFDLNKKVVDNLKNNILPIFEPGLEDLIQKLNRKNLNFTSSAREAVLNRDYVFITLDTPVNDRDVVSLRSFNLLIKKVEKYIQPKTVLVISSQVPVGTCRVIQKQLKLRKKDNQVLYFPENLRLGQALDVFLKPDRIVLGGSEKARKKFLSDFSFFKCTALEMSLESAEMAKHSLNSYLALMISFASEVSDLCERLGADATDVMKALKTDQRVSVYAPLNPGIGFAGGTLGRDLQTLRTVSREIKYSPKLIRAAYRVNQDRLPRFIDKISRVVGSLKGKKIGLLGLTYKPNTNTLRRSQSLELAGLLKTLGASVRAIDPAIDGSTAETKSLKVYQKSDEFFKGLDMIILMTGWEEFKKLKPEDFSLTMKQKIVFDTRNFLDKELWEKAGFLYEGVGVGVGEIKVQ</sequence>
<feature type="binding site" evidence="9">
    <location>
        <position position="31"/>
    </location>
    <ligand>
        <name>NAD(+)</name>
        <dbReference type="ChEBI" id="CHEBI:57540"/>
    </ligand>
</feature>
<dbReference type="InterPro" id="IPR014027">
    <property type="entry name" value="UDP-Glc/GDP-Man_DH_C"/>
</dbReference>
<dbReference type="InterPro" id="IPR028357">
    <property type="entry name" value="UDPglc_DH_bac"/>
</dbReference>
<evidence type="ECO:0000313" key="12">
    <source>
        <dbReference type="Proteomes" id="UP000178272"/>
    </source>
</evidence>
<reference evidence="11 12" key="1">
    <citation type="journal article" date="2016" name="Nat. Commun.">
        <title>Thousands of microbial genomes shed light on interconnected biogeochemical processes in an aquifer system.</title>
        <authorList>
            <person name="Anantharaman K."/>
            <person name="Brown C.T."/>
            <person name="Hug L.A."/>
            <person name="Sharon I."/>
            <person name="Castelle C.J."/>
            <person name="Probst A.J."/>
            <person name="Thomas B.C."/>
            <person name="Singh A."/>
            <person name="Wilkins M.J."/>
            <person name="Karaoz U."/>
            <person name="Brodie E.L."/>
            <person name="Williams K.H."/>
            <person name="Hubbard S.S."/>
            <person name="Banfield J.F."/>
        </authorList>
    </citation>
    <scope>NUCLEOTIDE SEQUENCE [LARGE SCALE GENOMIC DNA]</scope>
</reference>
<dbReference type="GO" id="GO:0000271">
    <property type="term" value="P:polysaccharide biosynthetic process"/>
    <property type="evidence" value="ECO:0007669"/>
    <property type="project" value="InterPro"/>
</dbReference>
<dbReference type="Pfam" id="PF03721">
    <property type="entry name" value="UDPG_MGDP_dh_N"/>
    <property type="match status" value="1"/>
</dbReference>
<gene>
    <name evidence="11" type="ORF">A3F61_00855</name>
</gene>
<dbReference type="UniPathway" id="UPA00038">
    <property type="reaction ID" value="UER00491"/>
</dbReference>
<comment type="pathway">
    <text evidence="1">Nucleotide-sugar biosynthesis; UDP-alpha-D-glucuronate biosynthesis; UDP-alpha-D-glucuronate from UDP-alpha-D-glucose: step 1/1.</text>
</comment>
<feature type="domain" description="UDP-glucose/GDP-mannose dehydrogenase C-terminal" evidence="10">
    <location>
        <begin position="310"/>
        <end position="410"/>
    </location>
</feature>
<dbReference type="SUPFAM" id="SSF51735">
    <property type="entry name" value="NAD(P)-binding Rossmann-fold domains"/>
    <property type="match status" value="1"/>
</dbReference>
<organism evidence="11 12">
    <name type="scientific">Candidatus Blackburnbacteria bacterium RIFCSPHIGHO2_12_FULL_41_13b</name>
    <dbReference type="NCBI Taxonomy" id="1797517"/>
    <lineage>
        <taxon>Bacteria</taxon>
        <taxon>Candidatus Blackburniibacteriota</taxon>
    </lineage>
</organism>
<feature type="binding site" evidence="9">
    <location>
        <position position="324"/>
    </location>
    <ligand>
        <name>NAD(+)</name>
        <dbReference type="ChEBI" id="CHEBI:57540"/>
    </ligand>
</feature>
<dbReference type="Pfam" id="PF00984">
    <property type="entry name" value="UDPG_MGDP_dh"/>
    <property type="match status" value="1"/>
</dbReference>
<dbReference type="GO" id="GO:0051287">
    <property type="term" value="F:NAD binding"/>
    <property type="evidence" value="ECO:0007669"/>
    <property type="project" value="InterPro"/>
</dbReference>
<evidence type="ECO:0000256" key="9">
    <source>
        <dbReference type="PIRSR" id="PIRSR500134-3"/>
    </source>
</evidence>
<comment type="caution">
    <text evidence="11">The sequence shown here is derived from an EMBL/GenBank/DDBJ whole genome shotgun (WGS) entry which is preliminary data.</text>
</comment>